<dbReference type="AlphaFoldDB" id="A0A915ENH9"/>
<keyword evidence="1" id="KW-1185">Reference proteome</keyword>
<protein>
    <submittedName>
        <fullName evidence="2">Uncharacterized protein</fullName>
    </submittedName>
</protein>
<proteinExistence type="predicted"/>
<name>A0A915ENH9_9BILA</name>
<sequence>MYLIHPCGVHEKLRMAYASDFNNDYNNWLSNRGRTSRHSTAIERDARIKTQVQRFSRIAARRLTKTEYLNGVVVALRD</sequence>
<evidence type="ECO:0000313" key="1">
    <source>
        <dbReference type="Proteomes" id="UP000887574"/>
    </source>
</evidence>
<dbReference type="Proteomes" id="UP000887574">
    <property type="component" value="Unplaced"/>
</dbReference>
<dbReference type="WBParaSite" id="jg776">
    <property type="protein sequence ID" value="jg776"/>
    <property type="gene ID" value="jg776"/>
</dbReference>
<organism evidence="1 2">
    <name type="scientific">Ditylenchus dipsaci</name>
    <dbReference type="NCBI Taxonomy" id="166011"/>
    <lineage>
        <taxon>Eukaryota</taxon>
        <taxon>Metazoa</taxon>
        <taxon>Ecdysozoa</taxon>
        <taxon>Nematoda</taxon>
        <taxon>Chromadorea</taxon>
        <taxon>Rhabditida</taxon>
        <taxon>Tylenchina</taxon>
        <taxon>Tylenchomorpha</taxon>
        <taxon>Sphaerularioidea</taxon>
        <taxon>Anguinidae</taxon>
        <taxon>Anguininae</taxon>
        <taxon>Ditylenchus</taxon>
    </lineage>
</organism>
<evidence type="ECO:0000313" key="2">
    <source>
        <dbReference type="WBParaSite" id="jg776"/>
    </source>
</evidence>
<accession>A0A915ENH9</accession>
<reference evidence="2" key="1">
    <citation type="submission" date="2022-11" db="UniProtKB">
        <authorList>
            <consortium name="WormBaseParasite"/>
        </authorList>
    </citation>
    <scope>IDENTIFICATION</scope>
</reference>